<evidence type="ECO:0000259" key="3">
    <source>
        <dbReference type="SMART" id="SM00838"/>
    </source>
</evidence>
<dbReference type="Gene3D" id="3.30.230.10">
    <property type="match status" value="1"/>
</dbReference>
<dbReference type="InterPro" id="IPR000640">
    <property type="entry name" value="EFG_V-like"/>
</dbReference>
<dbReference type="InterPro" id="IPR035647">
    <property type="entry name" value="EFG_III/V"/>
</dbReference>
<keyword evidence="2" id="KW-0648">Protein biosynthesis</keyword>
<dbReference type="EMBL" id="CM004475">
    <property type="protein sequence ID" value="OCT78668.1"/>
    <property type="molecule type" value="Genomic_DNA"/>
</dbReference>
<sequence>LLAGTVGTLPPLFRDRDCSRSMGRSSKWDNNDYKTRMKPPPYSIHYCLQDWRRRLPLTFCRHCSSGIIPNERIRNIGISAHIHRQNSTYARAIYTMWKDTNINIIDTPEKSSNTCPKIFRRATLKRLFTPVLVGSALKNKGVQPLLNAVLEYLPNPSEVQNFAILNHDGWKGNMPVLVLWVNLKLPSERQSANWCHLTLHTRSSLEVPGSMDSNEVSFIRAGEGALKQAMEKATVCILEPIMSVEVVAPSEFQGPVIAGINLRHGVIAGQDGSDGYFTLYADIPLNVMFGIRTSVMHRETEEKEILGSSKKSSLRSSLLTQTFTVQTGKCFKNLLSIKCLN</sequence>
<dbReference type="PANTHER" id="PTHR43636">
    <property type="entry name" value="ELONGATION FACTOR G, MITOCHONDRIAL"/>
    <property type="match status" value="1"/>
</dbReference>
<dbReference type="Gene3D" id="3.40.50.300">
    <property type="entry name" value="P-loop containing nucleotide triphosphate hydrolases"/>
    <property type="match status" value="1"/>
</dbReference>
<proteinExistence type="predicted"/>
<dbReference type="GO" id="GO:0003924">
    <property type="term" value="F:GTPase activity"/>
    <property type="evidence" value="ECO:0007669"/>
    <property type="project" value="TreeGrafter"/>
</dbReference>
<evidence type="ECO:0000313" key="4">
    <source>
        <dbReference type="EMBL" id="OCT78668.1"/>
    </source>
</evidence>
<dbReference type="SUPFAM" id="SSF54980">
    <property type="entry name" value="EF-G C-terminal domain-like"/>
    <property type="match status" value="1"/>
</dbReference>
<feature type="domain" description="Elongation factor EFG" evidence="3">
    <location>
        <begin position="236"/>
        <end position="309"/>
    </location>
</feature>
<dbReference type="SUPFAM" id="SSF52540">
    <property type="entry name" value="P-loop containing nucleoside triphosphate hydrolases"/>
    <property type="match status" value="1"/>
</dbReference>
<dbReference type="GO" id="GO:0003746">
    <property type="term" value="F:translation elongation factor activity"/>
    <property type="evidence" value="ECO:0007669"/>
    <property type="project" value="UniProtKB-KW"/>
</dbReference>
<dbReference type="Proteomes" id="UP000694892">
    <property type="component" value="Chromosome 5S"/>
</dbReference>
<protein>
    <recommendedName>
        <fullName evidence="3">Elongation factor EFG domain-containing protein</fullName>
    </recommendedName>
</protein>
<dbReference type="SMART" id="SM00838">
    <property type="entry name" value="EFG_C"/>
    <property type="match status" value="1"/>
</dbReference>
<evidence type="ECO:0000313" key="5">
    <source>
        <dbReference type="Proteomes" id="UP000694892"/>
    </source>
</evidence>
<reference evidence="5" key="1">
    <citation type="journal article" date="2016" name="Nature">
        <title>Genome evolution in the allotetraploid frog Xenopus laevis.</title>
        <authorList>
            <person name="Session A.M."/>
            <person name="Uno Y."/>
            <person name="Kwon T."/>
            <person name="Chapman J.A."/>
            <person name="Toyoda A."/>
            <person name="Takahashi S."/>
            <person name="Fukui A."/>
            <person name="Hikosaka A."/>
            <person name="Suzuki A."/>
            <person name="Kondo M."/>
            <person name="van Heeringen S.J."/>
            <person name="Quigley I."/>
            <person name="Heinz S."/>
            <person name="Ogino H."/>
            <person name="Ochi H."/>
            <person name="Hellsten U."/>
            <person name="Lyons J.B."/>
            <person name="Simakov O."/>
            <person name="Putnam N."/>
            <person name="Stites J."/>
            <person name="Kuroki Y."/>
            <person name="Tanaka T."/>
            <person name="Michiue T."/>
            <person name="Watanabe M."/>
            <person name="Bogdanovic O."/>
            <person name="Lister R."/>
            <person name="Georgiou G."/>
            <person name="Paranjpe S.S."/>
            <person name="van Kruijsbergen I."/>
            <person name="Shu S."/>
            <person name="Carlson J."/>
            <person name="Kinoshita T."/>
            <person name="Ohta Y."/>
            <person name="Mawaribuchi S."/>
            <person name="Jenkins J."/>
            <person name="Grimwood J."/>
            <person name="Schmutz J."/>
            <person name="Mitros T."/>
            <person name="Mozaffari S.V."/>
            <person name="Suzuki Y."/>
            <person name="Haramoto Y."/>
            <person name="Yamamoto T.S."/>
            <person name="Takagi C."/>
            <person name="Heald R."/>
            <person name="Miller K."/>
            <person name="Haudenschild C."/>
            <person name="Kitzman J."/>
            <person name="Nakayama T."/>
            <person name="Izutsu Y."/>
            <person name="Robert J."/>
            <person name="Fortriede J."/>
            <person name="Burns K."/>
            <person name="Lotay V."/>
            <person name="Karimi K."/>
            <person name="Yasuoka Y."/>
            <person name="Dichmann D.S."/>
            <person name="Flajnik M.F."/>
            <person name="Houston D.W."/>
            <person name="Shendure J."/>
            <person name="DuPasquier L."/>
            <person name="Vize P.D."/>
            <person name="Zorn A.M."/>
            <person name="Ito M."/>
            <person name="Marcotte E.M."/>
            <person name="Wallingford J.B."/>
            <person name="Ito Y."/>
            <person name="Asashima M."/>
            <person name="Ueno N."/>
            <person name="Matsuda Y."/>
            <person name="Veenstra G.J."/>
            <person name="Fujiyama A."/>
            <person name="Harland R.M."/>
            <person name="Taira M."/>
            <person name="Rokhsar D.S."/>
        </authorList>
    </citation>
    <scope>NUCLEOTIDE SEQUENCE [LARGE SCALE GENOMIC DNA]</scope>
    <source>
        <strain evidence="5">J</strain>
    </source>
</reference>
<dbReference type="Pfam" id="PF00679">
    <property type="entry name" value="EFG_C"/>
    <property type="match status" value="1"/>
</dbReference>
<name>A0A974CS73_XENLA</name>
<dbReference type="InterPro" id="IPR027417">
    <property type="entry name" value="P-loop_NTPase"/>
</dbReference>
<dbReference type="PANTHER" id="PTHR43636:SF2">
    <property type="entry name" value="ELONGATION FACTOR G, MITOCHONDRIAL"/>
    <property type="match status" value="1"/>
</dbReference>
<keyword evidence="1" id="KW-0251">Elongation factor</keyword>
<organism evidence="4 5">
    <name type="scientific">Xenopus laevis</name>
    <name type="common">African clawed frog</name>
    <dbReference type="NCBI Taxonomy" id="8355"/>
    <lineage>
        <taxon>Eukaryota</taxon>
        <taxon>Metazoa</taxon>
        <taxon>Chordata</taxon>
        <taxon>Craniata</taxon>
        <taxon>Vertebrata</taxon>
        <taxon>Euteleostomi</taxon>
        <taxon>Amphibia</taxon>
        <taxon>Batrachia</taxon>
        <taxon>Anura</taxon>
        <taxon>Pipoidea</taxon>
        <taxon>Pipidae</taxon>
        <taxon>Xenopodinae</taxon>
        <taxon>Xenopus</taxon>
        <taxon>Xenopus</taxon>
    </lineage>
</organism>
<gene>
    <name evidence="4" type="ORF">XELAEV_18029753mg</name>
</gene>
<dbReference type="GO" id="GO:0070125">
    <property type="term" value="P:mitochondrial translational elongation"/>
    <property type="evidence" value="ECO:0007669"/>
    <property type="project" value="TreeGrafter"/>
</dbReference>
<dbReference type="AlphaFoldDB" id="A0A974CS73"/>
<dbReference type="InterPro" id="IPR014721">
    <property type="entry name" value="Ribsml_uS5_D2-typ_fold_subgr"/>
</dbReference>
<dbReference type="GO" id="GO:0005739">
    <property type="term" value="C:mitochondrion"/>
    <property type="evidence" value="ECO:0007669"/>
    <property type="project" value="TreeGrafter"/>
</dbReference>
<evidence type="ECO:0000256" key="1">
    <source>
        <dbReference type="ARBA" id="ARBA00022768"/>
    </source>
</evidence>
<feature type="non-terminal residue" evidence="4">
    <location>
        <position position="1"/>
    </location>
</feature>
<evidence type="ECO:0000256" key="2">
    <source>
        <dbReference type="ARBA" id="ARBA00022917"/>
    </source>
</evidence>
<dbReference type="Gene3D" id="3.30.70.240">
    <property type="match status" value="1"/>
</dbReference>
<accession>A0A974CS73</accession>